<dbReference type="Gene3D" id="3.30.160.60">
    <property type="entry name" value="Classic Zinc Finger"/>
    <property type="match status" value="2"/>
</dbReference>
<keyword evidence="2" id="KW-0479">Metal-binding</keyword>
<evidence type="ECO:0000256" key="1">
    <source>
        <dbReference type="ARBA" id="ARBA00004123"/>
    </source>
</evidence>
<reference evidence="13 14" key="1">
    <citation type="submission" date="2021-06" db="EMBL/GenBank/DDBJ databases">
        <title>Caerostris extrusa draft genome.</title>
        <authorList>
            <person name="Kono N."/>
            <person name="Arakawa K."/>
        </authorList>
    </citation>
    <scope>NUCLEOTIDE SEQUENCE [LARGE SCALE GENOMIC DNA]</scope>
</reference>
<dbReference type="InterPro" id="IPR013087">
    <property type="entry name" value="Znf_C2H2_type"/>
</dbReference>
<dbReference type="GO" id="GO:0005634">
    <property type="term" value="C:nucleus"/>
    <property type="evidence" value="ECO:0007669"/>
    <property type="project" value="UniProtKB-SubCell"/>
</dbReference>
<keyword evidence="9" id="KW-0539">Nucleus</keyword>
<dbReference type="EMBL" id="BPLR01000341">
    <property type="protein sequence ID" value="GIY94029.1"/>
    <property type="molecule type" value="Genomic_DNA"/>
</dbReference>
<dbReference type="PROSITE" id="PS50157">
    <property type="entry name" value="ZINC_FINGER_C2H2_2"/>
    <property type="match status" value="2"/>
</dbReference>
<keyword evidence="7" id="KW-0238">DNA-binding</keyword>
<evidence type="ECO:0000313" key="13">
    <source>
        <dbReference type="EMBL" id="GIY94029.1"/>
    </source>
</evidence>
<keyword evidence="6" id="KW-0805">Transcription regulation</keyword>
<feature type="domain" description="C2H2-type" evidence="12">
    <location>
        <begin position="381"/>
        <end position="410"/>
    </location>
</feature>
<feature type="domain" description="C2H2-type" evidence="12">
    <location>
        <begin position="411"/>
        <end position="438"/>
    </location>
</feature>
<dbReference type="GO" id="GO:0000981">
    <property type="term" value="F:DNA-binding transcription factor activity, RNA polymerase II-specific"/>
    <property type="evidence" value="ECO:0007669"/>
    <property type="project" value="TreeGrafter"/>
</dbReference>
<evidence type="ECO:0000256" key="8">
    <source>
        <dbReference type="ARBA" id="ARBA00023163"/>
    </source>
</evidence>
<sequence>MTSEISAVPDSNWLAPLDNLPNMEAMLSETFIHELRCDDLHNEIMMFSNDEDPFGARDIVLNELRRRLSKVRVTPIIKCPIQIDTISSTTVIPSKLENCLESLVETTTSLAEASSVSIQAQKCFNQPRKMFGLVEITANLAEANSVPGQPQKCSSQPRKMFGLMEITANLAEASSAPVQPENSSNQPRKMFGLLEIPNNIAEASSVPRPVLCQSSLKTIPTSPGKGFTWWKLPAVLQRPVLCQSCLRSAYQPAQKIPGEMETTSNLAETRSVPVEPQKCANQPKIIPGEMETTANLAESSSVLVEYQKCSNQPQKIPGEMETTANLAEASSVPVGAQKCSNQPSKKSHEVEITSNLAKSVLCESSVGGVPTRKEKALERLYSCPIDNCVSRFFRNCDLIRHLKRHTGQKPFKCRVCPKAFCRSDHLITHIRTHTGEKSPTCATRAEKDSKGAMRGVGTKTAPEAEVRDICQCQ</sequence>
<dbReference type="GO" id="GO:0008270">
    <property type="term" value="F:zinc ion binding"/>
    <property type="evidence" value="ECO:0007669"/>
    <property type="project" value="UniProtKB-KW"/>
</dbReference>
<keyword evidence="3" id="KW-0677">Repeat</keyword>
<gene>
    <name evidence="13" type="ORF">CEXT_215611</name>
</gene>
<dbReference type="SMART" id="SM00355">
    <property type="entry name" value="ZnF_C2H2"/>
    <property type="match status" value="2"/>
</dbReference>
<dbReference type="PANTHER" id="PTHR23235:SF60">
    <property type="entry name" value="STRIPE, ISOFORM D"/>
    <property type="match status" value="1"/>
</dbReference>
<organism evidence="13 14">
    <name type="scientific">Caerostris extrusa</name>
    <name type="common">Bark spider</name>
    <name type="synonym">Caerostris bankana</name>
    <dbReference type="NCBI Taxonomy" id="172846"/>
    <lineage>
        <taxon>Eukaryota</taxon>
        <taxon>Metazoa</taxon>
        <taxon>Ecdysozoa</taxon>
        <taxon>Arthropoda</taxon>
        <taxon>Chelicerata</taxon>
        <taxon>Arachnida</taxon>
        <taxon>Araneae</taxon>
        <taxon>Araneomorphae</taxon>
        <taxon>Entelegynae</taxon>
        <taxon>Araneoidea</taxon>
        <taxon>Araneidae</taxon>
        <taxon>Caerostris</taxon>
    </lineage>
</organism>
<evidence type="ECO:0000256" key="11">
    <source>
        <dbReference type="SAM" id="MobiDB-lite"/>
    </source>
</evidence>
<keyword evidence="8" id="KW-0804">Transcription</keyword>
<evidence type="ECO:0000256" key="2">
    <source>
        <dbReference type="ARBA" id="ARBA00022723"/>
    </source>
</evidence>
<comment type="caution">
    <text evidence="13">The sequence shown here is derived from an EMBL/GenBank/DDBJ whole genome shotgun (WGS) entry which is preliminary data.</text>
</comment>
<evidence type="ECO:0000256" key="6">
    <source>
        <dbReference type="ARBA" id="ARBA00023015"/>
    </source>
</evidence>
<protein>
    <recommendedName>
        <fullName evidence="12">C2H2-type domain-containing protein</fullName>
    </recommendedName>
</protein>
<dbReference type="SUPFAM" id="SSF57667">
    <property type="entry name" value="beta-beta-alpha zinc fingers"/>
    <property type="match status" value="1"/>
</dbReference>
<dbReference type="PROSITE" id="PS00028">
    <property type="entry name" value="ZINC_FINGER_C2H2_1"/>
    <property type="match status" value="2"/>
</dbReference>
<evidence type="ECO:0000256" key="5">
    <source>
        <dbReference type="ARBA" id="ARBA00022833"/>
    </source>
</evidence>
<dbReference type="AlphaFoldDB" id="A0AAV4XH88"/>
<dbReference type="GO" id="GO:0000978">
    <property type="term" value="F:RNA polymerase II cis-regulatory region sequence-specific DNA binding"/>
    <property type="evidence" value="ECO:0007669"/>
    <property type="project" value="TreeGrafter"/>
</dbReference>
<keyword evidence="5" id="KW-0862">Zinc</keyword>
<evidence type="ECO:0000256" key="3">
    <source>
        <dbReference type="ARBA" id="ARBA00022737"/>
    </source>
</evidence>
<evidence type="ECO:0000313" key="14">
    <source>
        <dbReference type="Proteomes" id="UP001054945"/>
    </source>
</evidence>
<keyword evidence="4 10" id="KW-0863">Zinc-finger</keyword>
<name>A0AAV4XH88_CAEEX</name>
<feature type="region of interest" description="Disordered" evidence="11">
    <location>
        <begin position="437"/>
        <end position="458"/>
    </location>
</feature>
<evidence type="ECO:0000256" key="7">
    <source>
        <dbReference type="ARBA" id="ARBA00023125"/>
    </source>
</evidence>
<dbReference type="Pfam" id="PF00096">
    <property type="entry name" value="zf-C2H2"/>
    <property type="match status" value="1"/>
</dbReference>
<accession>A0AAV4XH88</accession>
<evidence type="ECO:0000256" key="10">
    <source>
        <dbReference type="PROSITE-ProRule" id="PRU00042"/>
    </source>
</evidence>
<dbReference type="PANTHER" id="PTHR23235">
    <property type="entry name" value="KRUEPPEL-LIKE TRANSCRIPTION FACTOR"/>
    <property type="match status" value="1"/>
</dbReference>
<dbReference type="InterPro" id="IPR036236">
    <property type="entry name" value="Znf_C2H2_sf"/>
</dbReference>
<dbReference type="Proteomes" id="UP001054945">
    <property type="component" value="Unassembled WGS sequence"/>
</dbReference>
<evidence type="ECO:0000256" key="9">
    <source>
        <dbReference type="ARBA" id="ARBA00023242"/>
    </source>
</evidence>
<evidence type="ECO:0000256" key="4">
    <source>
        <dbReference type="ARBA" id="ARBA00022771"/>
    </source>
</evidence>
<evidence type="ECO:0000259" key="12">
    <source>
        <dbReference type="PROSITE" id="PS50157"/>
    </source>
</evidence>
<comment type="subcellular location">
    <subcellularLocation>
        <location evidence="1">Nucleus</location>
    </subcellularLocation>
</comment>
<dbReference type="FunFam" id="3.30.160.60:FF:000064">
    <property type="entry name" value="Early growth response protein 3"/>
    <property type="match status" value="1"/>
</dbReference>
<keyword evidence="14" id="KW-1185">Reference proteome</keyword>
<proteinExistence type="predicted"/>